<gene>
    <name evidence="1" type="ORF">EI291_15035</name>
</gene>
<dbReference type="GO" id="GO:0008168">
    <property type="term" value="F:methyltransferase activity"/>
    <property type="evidence" value="ECO:0007669"/>
    <property type="project" value="UniProtKB-KW"/>
</dbReference>
<dbReference type="GO" id="GO:0032259">
    <property type="term" value="P:methylation"/>
    <property type="evidence" value="ECO:0007669"/>
    <property type="project" value="UniProtKB-KW"/>
</dbReference>
<accession>A0A3R9PA41</accession>
<proteinExistence type="predicted"/>
<keyword evidence="1" id="KW-0489">Methyltransferase</keyword>
<dbReference type="Proteomes" id="UP000273500">
    <property type="component" value="Unassembled WGS sequence"/>
</dbReference>
<sequence>MSEGVIKDLSQFKPCMIEYKPLNKKRPSKLLNVVSAWRGLESIIDDIIIQFGLGRNLCIEFGVEFGYSAVALSNYFDTLIGVDTFDGDRHTLNKKEHYHETKVRLAAYENITLFKSNYQDWIPYDSNYYDLAHVDIVHNYTETYECGLWAAQHSDCVIFHDTESFLDVKRAVIDISNATGYKMYNYPYYFGLGILVNPHKLSRD</sequence>
<dbReference type="Pfam" id="PF13578">
    <property type="entry name" value="Methyltransf_24"/>
    <property type="match status" value="1"/>
</dbReference>
<name>A0A3R9PA41_9BACT</name>
<dbReference type="Gene3D" id="3.40.50.150">
    <property type="entry name" value="Vaccinia Virus protein VP39"/>
    <property type="match status" value="1"/>
</dbReference>
<dbReference type="RefSeq" id="WP_125421582.1">
    <property type="nucleotide sequence ID" value="NZ_RWIT01000008.1"/>
</dbReference>
<dbReference type="OrthoDB" id="1422982at2"/>
<evidence type="ECO:0000313" key="1">
    <source>
        <dbReference type="EMBL" id="RSK47569.1"/>
    </source>
</evidence>
<reference evidence="1 2" key="1">
    <citation type="submission" date="2018-12" db="EMBL/GenBank/DDBJ databases">
        <authorList>
            <person name="Feng G."/>
            <person name="Zhu H."/>
        </authorList>
    </citation>
    <scope>NUCLEOTIDE SEQUENCE [LARGE SCALE GENOMIC DNA]</scope>
    <source>
        <strain evidence="1 2">KCTC 12533</strain>
    </source>
</reference>
<dbReference type="InterPro" id="IPR029063">
    <property type="entry name" value="SAM-dependent_MTases_sf"/>
</dbReference>
<keyword evidence="2" id="KW-1185">Reference proteome</keyword>
<keyword evidence="1" id="KW-0808">Transferase</keyword>
<protein>
    <submittedName>
        <fullName evidence="1">Class I SAM-dependent methyltransferase</fullName>
    </submittedName>
</protein>
<dbReference type="AlphaFoldDB" id="A0A3R9PA41"/>
<organism evidence="1 2">
    <name type="scientific">Hymenobacter rigui</name>
    <dbReference type="NCBI Taxonomy" id="334424"/>
    <lineage>
        <taxon>Bacteria</taxon>
        <taxon>Pseudomonadati</taxon>
        <taxon>Bacteroidota</taxon>
        <taxon>Cytophagia</taxon>
        <taxon>Cytophagales</taxon>
        <taxon>Hymenobacteraceae</taxon>
        <taxon>Hymenobacter</taxon>
    </lineage>
</organism>
<dbReference type="EMBL" id="RWIT01000008">
    <property type="protein sequence ID" value="RSK47569.1"/>
    <property type="molecule type" value="Genomic_DNA"/>
</dbReference>
<comment type="caution">
    <text evidence="1">The sequence shown here is derived from an EMBL/GenBank/DDBJ whole genome shotgun (WGS) entry which is preliminary data.</text>
</comment>
<evidence type="ECO:0000313" key="2">
    <source>
        <dbReference type="Proteomes" id="UP000273500"/>
    </source>
</evidence>